<comment type="caution">
    <text evidence="8">The sequence shown here is derived from an EMBL/GenBank/DDBJ whole genome shotgun (WGS) entry which is preliminary data.</text>
</comment>
<feature type="transmembrane region" description="Helical" evidence="6">
    <location>
        <begin position="312"/>
        <end position="335"/>
    </location>
</feature>
<dbReference type="GO" id="GO:0022857">
    <property type="term" value="F:transmembrane transporter activity"/>
    <property type="evidence" value="ECO:0007669"/>
    <property type="project" value="InterPro"/>
</dbReference>
<feature type="transmembrane region" description="Helical" evidence="6">
    <location>
        <begin position="79"/>
        <end position="97"/>
    </location>
</feature>
<keyword evidence="9" id="KW-1185">Reference proteome</keyword>
<accession>A0A2J7RBW9</accession>
<dbReference type="PROSITE" id="PS50850">
    <property type="entry name" value="MFS"/>
    <property type="match status" value="1"/>
</dbReference>
<name>A0A2J7RBW9_9NEOP</name>
<feature type="transmembrane region" description="Helical" evidence="6">
    <location>
        <begin position="171"/>
        <end position="192"/>
    </location>
</feature>
<dbReference type="EMBL" id="NEVH01005889">
    <property type="protein sequence ID" value="PNF38330.1"/>
    <property type="molecule type" value="Genomic_DNA"/>
</dbReference>
<gene>
    <name evidence="8" type="ORF">B7P43_G10530</name>
</gene>
<dbReference type="InterPro" id="IPR005828">
    <property type="entry name" value="MFS_sugar_transport-like"/>
</dbReference>
<evidence type="ECO:0000313" key="9">
    <source>
        <dbReference type="Proteomes" id="UP000235965"/>
    </source>
</evidence>
<comment type="subcellular location">
    <subcellularLocation>
        <location evidence="1">Membrane</location>
        <topology evidence="1">Multi-pass membrane protein</topology>
    </subcellularLocation>
</comment>
<dbReference type="GO" id="GO:0016020">
    <property type="term" value="C:membrane"/>
    <property type="evidence" value="ECO:0007669"/>
    <property type="project" value="UniProtKB-SubCell"/>
</dbReference>
<evidence type="ECO:0000256" key="5">
    <source>
        <dbReference type="SAM" id="MobiDB-lite"/>
    </source>
</evidence>
<dbReference type="AlphaFoldDB" id="A0A2J7RBW9"/>
<feature type="transmembrane region" description="Helical" evidence="6">
    <location>
        <begin position="255"/>
        <end position="275"/>
    </location>
</feature>
<evidence type="ECO:0000256" key="2">
    <source>
        <dbReference type="ARBA" id="ARBA00022692"/>
    </source>
</evidence>
<feature type="transmembrane region" description="Helical" evidence="6">
    <location>
        <begin position="51"/>
        <end position="73"/>
    </location>
</feature>
<dbReference type="PANTHER" id="PTHR24064">
    <property type="entry name" value="SOLUTE CARRIER FAMILY 22 MEMBER"/>
    <property type="match status" value="1"/>
</dbReference>
<dbReference type="SUPFAM" id="SSF103473">
    <property type="entry name" value="MFS general substrate transporter"/>
    <property type="match status" value="1"/>
</dbReference>
<keyword evidence="4 6" id="KW-0472">Membrane</keyword>
<dbReference type="Proteomes" id="UP000235965">
    <property type="component" value="Unassembled WGS sequence"/>
</dbReference>
<protein>
    <recommendedName>
        <fullName evidence="7">Major facilitator superfamily (MFS) profile domain-containing protein</fullName>
    </recommendedName>
</protein>
<dbReference type="OrthoDB" id="5296287at2759"/>
<feature type="region of interest" description="Disordered" evidence="5">
    <location>
        <begin position="357"/>
        <end position="381"/>
    </location>
</feature>
<dbReference type="InterPro" id="IPR036259">
    <property type="entry name" value="MFS_trans_sf"/>
</dbReference>
<dbReference type="Gene3D" id="1.20.1250.20">
    <property type="entry name" value="MFS general substrate transporter like domains"/>
    <property type="match status" value="1"/>
</dbReference>
<feature type="transmembrane region" description="Helical" evidence="6">
    <location>
        <begin position="228"/>
        <end position="249"/>
    </location>
</feature>
<proteinExistence type="predicted"/>
<keyword evidence="2 6" id="KW-0812">Transmembrane</keyword>
<organism evidence="8 9">
    <name type="scientific">Cryptotermes secundus</name>
    <dbReference type="NCBI Taxonomy" id="105785"/>
    <lineage>
        <taxon>Eukaryota</taxon>
        <taxon>Metazoa</taxon>
        <taxon>Ecdysozoa</taxon>
        <taxon>Arthropoda</taxon>
        <taxon>Hexapoda</taxon>
        <taxon>Insecta</taxon>
        <taxon>Pterygota</taxon>
        <taxon>Neoptera</taxon>
        <taxon>Polyneoptera</taxon>
        <taxon>Dictyoptera</taxon>
        <taxon>Blattodea</taxon>
        <taxon>Blattoidea</taxon>
        <taxon>Termitoidae</taxon>
        <taxon>Kalotermitidae</taxon>
        <taxon>Cryptotermitinae</taxon>
        <taxon>Cryptotermes</taxon>
    </lineage>
</organism>
<evidence type="ECO:0000256" key="4">
    <source>
        <dbReference type="ARBA" id="ARBA00023136"/>
    </source>
</evidence>
<evidence type="ECO:0000256" key="6">
    <source>
        <dbReference type="SAM" id="Phobius"/>
    </source>
</evidence>
<feature type="transmembrane region" description="Helical" evidence="6">
    <location>
        <begin position="23"/>
        <end position="44"/>
    </location>
</feature>
<evidence type="ECO:0000256" key="3">
    <source>
        <dbReference type="ARBA" id="ARBA00022989"/>
    </source>
</evidence>
<dbReference type="InterPro" id="IPR020846">
    <property type="entry name" value="MFS_dom"/>
</dbReference>
<evidence type="ECO:0000259" key="7">
    <source>
        <dbReference type="PROSITE" id="PS50850"/>
    </source>
</evidence>
<dbReference type="Pfam" id="PF00083">
    <property type="entry name" value="Sugar_tr"/>
    <property type="match status" value="1"/>
</dbReference>
<feature type="domain" description="Major facilitator superfamily (MFS) profile" evidence="7">
    <location>
        <begin position="1"/>
        <end position="340"/>
    </location>
</feature>
<keyword evidence="3 6" id="KW-1133">Transmembrane helix</keyword>
<feature type="transmembrane region" description="Helical" evidence="6">
    <location>
        <begin position="198"/>
        <end position="221"/>
    </location>
</feature>
<evidence type="ECO:0000313" key="8">
    <source>
        <dbReference type="EMBL" id="PNF38330.1"/>
    </source>
</evidence>
<feature type="compositionally biased region" description="Low complexity" evidence="5">
    <location>
        <begin position="360"/>
        <end position="370"/>
    </location>
</feature>
<evidence type="ECO:0000256" key="1">
    <source>
        <dbReference type="ARBA" id="ARBA00004141"/>
    </source>
</evidence>
<sequence length="381" mass="41886">MQAVFGSACAFIPWFEGFLVMRFLTAAAVGGSMVTSFVICMEILGGWWRMAFSVLFHLPFSVGHATLPAIAYFAKDWHIFQLAISLPSILSLVYWWVIPESPRWLLAVGRDDKAIEILDRAARINKLDTSTLAQRIQSISIHKNKTKDVENMKKANILDLFRTPNMRLKTVCMYFIWVVCGLCFYGLSQYMGQIGGNIFINVAISGLISLPGMSSCIYLMGRFGRKRTILSSLMLAAVSCLLIMAVPQTPEWPKATLAALGIFGMSVAFPTAYLYAAELFPTVVRNVGLGSSSMCARFGSMVAPYVTSLTTFGFFVPPLTFGVAPLVGTLLCLFLPETANTKLPDTLEEGESFGKKINKTKTTTGSSNKGFIDEDSPVKPY</sequence>
<reference evidence="8 9" key="1">
    <citation type="submission" date="2017-12" db="EMBL/GenBank/DDBJ databases">
        <title>Hemimetabolous genomes reveal molecular basis of termite eusociality.</title>
        <authorList>
            <person name="Harrison M.C."/>
            <person name="Jongepier E."/>
            <person name="Robertson H.M."/>
            <person name="Arning N."/>
            <person name="Bitard-Feildel T."/>
            <person name="Chao H."/>
            <person name="Childers C.P."/>
            <person name="Dinh H."/>
            <person name="Doddapaneni H."/>
            <person name="Dugan S."/>
            <person name="Gowin J."/>
            <person name="Greiner C."/>
            <person name="Han Y."/>
            <person name="Hu H."/>
            <person name="Hughes D.S.T."/>
            <person name="Huylmans A.-K."/>
            <person name="Kemena C."/>
            <person name="Kremer L.P.M."/>
            <person name="Lee S.L."/>
            <person name="Lopez-Ezquerra A."/>
            <person name="Mallet L."/>
            <person name="Monroy-Kuhn J.M."/>
            <person name="Moser A."/>
            <person name="Murali S.C."/>
            <person name="Muzny D.M."/>
            <person name="Otani S."/>
            <person name="Piulachs M.-D."/>
            <person name="Poelchau M."/>
            <person name="Qu J."/>
            <person name="Schaub F."/>
            <person name="Wada-Katsumata A."/>
            <person name="Worley K.C."/>
            <person name="Xie Q."/>
            <person name="Ylla G."/>
            <person name="Poulsen M."/>
            <person name="Gibbs R.A."/>
            <person name="Schal C."/>
            <person name="Richards S."/>
            <person name="Belles X."/>
            <person name="Korb J."/>
            <person name="Bornberg-Bauer E."/>
        </authorList>
    </citation>
    <scope>NUCLEOTIDE SEQUENCE [LARGE SCALE GENOMIC DNA]</scope>
    <source>
        <tissue evidence="8">Whole body</tissue>
    </source>
</reference>